<evidence type="ECO:0000313" key="4">
    <source>
        <dbReference type="EMBL" id="PUE66421.1"/>
    </source>
</evidence>
<dbReference type="EMBL" id="MUXF01000010">
    <property type="protein sequence ID" value="PUE66421.1"/>
    <property type="molecule type" value="Genomic_DNA"/>
</dbReference>
<dbReference type="Gene3D" id="3.20.20.450">
    <property type="entry name" value="EAL domain"/>
    <property type="match status" value="1"/>
</dbReference>
<dbReference type="SMART" id="SM00052">
    <property type="entry name" value="EAL"/>
    <property type="match status" value="1"/>
</dbReference>
<dbReference type="Gene3D" id="3.30.70.270">
    <property type="match status" value="1"/>
</dbReference>
<sequence>MSLFKQVSIVLIFIFFILFTLIVGLSFNIIKDSTKKSLYENVQNSVTSLSLSITNAGGDESTIKTAINASFDNGNYEKIVFKDTDEQVVYEVKKELKIDEDIPKWFINFVDIDEISALATISSGWNVLGVLEIYGDRAIFYHQTYEMFTKLIVSLLISFAILLVILFFLFTFILKPLKIINKQALAVMKNEFILSEKIPFTTEFKSLTLSINSMINKFENMFENTNNVLKLNKELLYVDEITKLNNRKYFTLKVNEYLDKENTNNKGFVVVVALKIDVINKTYGYAKTNEILVKIASFIKEKFNDDSNVLVRMNGSELVALLPNIVEDSVVELLEKLIKDINDIKELKDNINFALCKYVNEDDIRTLLTKMDYAISQAKVHTENEYFYAKNIENYKTKEEWINILNVSLKEEHFKLLHRDILDINSKENLLKTVSFELEYQGEIIRYGEFIAPILEQNRLDEVYLHIIEKVFKSEENTLVSIQLPTMFIEKLSSYAKLKELLTKYKNKNVIFEIEEEAFNKNLNSTLMYIELFKENNFKFGIFNFIANSDDYSYLKELKPLYIKASKYFLLESRQSLNMLKILTQSLDIKLVATSVDDVSELTTLEEIGINAVSGSVMSKLNK</sequence>
<reference evidence="4 5" key="1">
    <citation type="submission" date="2017-02" db="EMBL/GenBank/DDBJ databases">
        <title>Arcobacter lacus sp. nov., a new species isolated from reclaimed water.</title>
        <authorList>
            <person name="Figueras M.J."/>
            <person name="Perez-Cataluna A."/>
            <person name="Salas-Masso N."/>
        </authorList>
    </citation>
    <scope>NUCLEOTIDE SEQUENCE [LARGE SCALE GENOMIC DNA]</scope>
    <source>
        <strain evidence="4 5">RW43-9</strain>
    </source>
</reference>
<comment type="caution">
    <text evidence="4">The sequence shown here is derived from an EMBL/GenBank/DDBJ whole genome shotgun (WGS) entry which is preliminary data.</text>
</comment>
<keyword evidence="5" id="KW-1185">Reference proteome</keyword>
<dbReference type="InterPro" id="IPR050706">
    <property type="entry name" value="Cyclic-di-GMP_PDE-like"/>
</dbReference>
<evidence type="ECO:0000259" key="3">
    <source>
        <dbReference type="PROSITE" id="PS50887"/>
    </source>
</evidence>
<dbReference type="Pfam" id="PF16448">
    <property type="entry name" value="LapD_MoxY_N"/>
    <property type="match status" value="1"/>
</dbReference>
<dbReference type="InterPro" id="IPR035919">
    <property type="entry name" value="EAL_sf"/>
</dbReference>
<dbReference type="InterPro" id="IPR043128">
    <property type="entry name" value="Rev_trsase/Diguanyl_cyclase"/>
</dbReference>
<dbReference type="PROSITE" id="PS50887">
    <property type="entry name" value="GGDEF"/>
    <property type="match status" value="1"/>
</dbReference>
<dbReference type="SUPFAM" id="SSF141868">
    <property type="entry name" value="EAL domain-like"/>
    <property type="match status" value="1"/>
</dbReference>
<evidence type="ECO:0000259" key="2">
    <source>
        <dbReference type="PROSITE" id="PS50883"/>
    </source>
</evidence>
<dbReference type="Gene3D" id="3.30.110.200">
    <property type="match status" value="1"/>
</dbReference>
<keyword evidence="1" id="KW-0472">Membrane</keyword>
<dbReference type="PANTHER" id="PTHR33121">
    <property type="entry name" value="CYCLIC DI-GMP PHOSPHODIESTERASE PDEF"/>
    <property type="match status" value="1"/>
</dbReference>
<protein>
    <submittedName>
        <fullName evidence="4">Diguanylate cyclase</fullName>
    </submittedName>
</protein>
<dbReference type="Proteomes" id="UP000251311">
    <property type="component" value="Unassembled WGS sequence"/>
</dbReference>
<dbReference type="RefSeq" id="WP_108527887.1">
    <property type="nucleotide sequence ID" value="NZ_JAODIH010000001.1"/>
</dbReference>
<dbReference type="PANTHER" id="PTHR33121:SF79">
    <property type="entry name" value="CYCLIC DI-GMP PHOSPHODIESTERASE PDED-RELATED"/>
    <property type="match status" value="1"/>
</dbReference>
<dbReference type="PROSITE" id="PS50883">
    <property type="entry name" value="EAL"/>
    <property type="match status" value="1"/>
</dbReference>
<keyword evidence="1" id="KW-0812">Transmembrane</keyword>
<dbReference type="Gene3D" id="6.20.270.20">
    <property type="entry name" value="LapD/MoxY periplasmic domain"/>
    <property type="match status" value="1"/>
</dbReference>
<dbReference type="Pfam" id="PF00563">
    <property type="entry name" value="EAL"/>
    <property type="match status" value="1"/>
</dbReference>
<dbReference type="InterPro" id="IPR000160">
    <property type="entry name" value="GGDEF_dom"/>
</dbReference>
<dbReference type="InterPro" id="IPR042461">
    <property type="entry name" value="LapD_MoxY_peri_C"/>
</dbReference>
<accession>A0ABX5JKX5</accession>
<dbReference type="NCBIfam" id="TIGR00254">
    <property type="entry name" value="GGDEF"/>
    <property type="match status" value="1"/>
</dbReference>
<dbReference type="SMART" id="SM00267">
    <property type="entry name" value="GGDEF"/>
    <property type="match status" value="1"/>
</dbReference>
<dbReference type="InterPro" id="IPR032244">
    <property type="entry name" value="LapD_MoxY_N"/>
</dbReference>
<feature type="domain" description="EAL" evidence="2">
    <location>
        <begin position="398"/>
        <end position="623"/>
    </location>
</feature>
<dbReference type="InterPro" id="IPR001633">
    <property type="entry name" value="EAL_dom"/>
</dbReference>
<evidence type="ECO:0000313" key="5">
    <source>
        <dbReference type="Proteomes" id="UP000251311"/>
    </source>
</evidence>
<feature type="transmembrane region" description="Helical" evidence="1">
    <location>
        <begin position="6"/>
        <end position="30"/>
    </location>
</feature>
<gene>
    <name evidence="4" type="ORF">B0175_06835</name>
</gene>
<dbReference type="Pfam" id="PF00990">
    <property type="entry name" value="GGDEF"/>
    <property type="match status" value="1"/>
</dbReference>
<feature type="transmembrane region" description="Helical" evidence="1">
    <location>
        <begin position="151"/>
        <end position="174"/>
    </location>
</feature>
<name>A0ABX5JKX5_9BACT</name>
<feature type="domain" description="GGDEF" evidence="3">
    <location>
        <begin position="267"/>
        <end position="391"/>
    </location>
</feature>
<dbReference type="Gene3D" id="6.10.340.10">
    <property type="match status" value="1"/>
</dbReference>
<proteinExistence type="predicted"/>
<dbReference type="InterPro" id="IPR029787">
    <property type="entry name" value="Nucleotide_cyclase"/>
</dbReference>
<evidence type="ECO:0000256" key="1">
    <source>
        <dbReference type="SAM" id="Phobius"/>
    </source>
</evidence>
<dbReference type="SUPFAM" id="SSF55073">
    <property type="entry name" value="Nucleotide cyclase"/>
    <property type="match status" value="1"/>
</dbReference>
<keyword evidence="1" id="KW-1133">Transmembrane helix</keyword>
<organism evidence="4 5">
    <name type="scientific">Arcobacter lacus</name>
    <dbReference type="NCBI Taxonomy" id="1912876"/>
    <lineage>
        <taxon>Bacteria</taxon>
        <taxon>Pseudomonadati</taxon>
        <taxon>Campylobacterota</taxon>
        <taxon>Epsilonproteobacteria</taxon>
        <taxon>Campylobacterales</taxon>
        <taxon>Arcobacteraceae</taxon>
        <taxon>Arcobacter</taxon>
    </lineage>
</organism>